<evidence type="ECO:0000256" key="7">
    <source>
        <dbReference type="ARBA" id="ARBA00023128"/>
    </source>
</evidence>
<dbReference type="Pfam" id="PF02817">
    <property type="entry name" value="E3_binding"/>
    <property type="match status" value="1"/>
</dbReference>
<evidence type="ECO:0000256" key="6">
    <source>
        <dbReference type="ARBA" id="ARBA00022946"/>
    </source>
</evidence>
<dbReference type="InParanoid" id="A0A316YHM6"/>
<dbReference type="EC" id="2.3.1.-" evidence="10"/>
<dbReference type="AlphaFoldDB" id="A0A316YHM6"/>
<dbReference type="PROSITE" id="PS00189">
    <property type="entry name" value="LIPOYL"/>
    <property type="match status" value="1"/>
</dbReference>
<dbReference type="InterPro" id="IPR000089">
    <property type="entry name" value="Biotin_lipoyl"/>
</dbReference>
<evidence type="ECO:0000256" key="5">
    <source>
        <dbReference type="ARBA" id="ARBA00022823"/>
    </source>
</evidence>
<comment type="catalytic activity">
    <reaction evidence="9">
        <text>N(6)-[(R)-dihydrolipoyl]-L-lysyl-[protein] + 2-methylpropanoyl-CoA = N(6)-[(R)-S(8)-2-methylpropanoyldihydrolipoyl]-L-lysyl-[protein] + CoA</text>
        <dbReference type="Rhea" id="RHEA:18865"/>
        <dbReference type="Rhea" id="RHEA-COMP:10475"/>
        <dbReference type="Rhea" id="RHEA-COMP:10497"/>
        <dbReference type="ChEBI" id="CHEBI:57287"/>
        <dbReference type="ChEBI" id="CHEBI:57338"/>
        <dbReference type="ChEBI" id="CHEBI:83100"/>
        <dbReference type="ChEBI" id="CHEBI:83142"/>
        <dbReference type="EC" id="2.3.1.168"/>
    </reaction>
    <physiologicalReaction direction="left-to-right" evidence="9">
        <dbReference type="Rhea" id="RHEA:18866"/>
    </physiologicalReaction>
</comment>
<dbReference type="Pfam" id="PF00364">
    <property type="entry name" value="Biotin_lipoyl"/>
    <property type="match status" value="1"/>
</dbReference>
<dbReference type="FunFam" id="4.10.320.10:FF:000002">
    <property type="entry name" value="Dihydrolipoamide acetyltransferase component of pyruvate dehydrogenase complex"/>
    <property type="match status" value="1"/>
</dbReference>
<evidence type="ECO:0000256" key="2">
    <source>
        <dbReference type="ARBA" id="ARBA00004305"/>
    </source>
</evidence>
<evidence type="ECO:0000256" key="8">
    <source>
        <dbReference type="ARBA" id="ARBA00023315"/>
    </source>
</evidence>
<feature type="domain" description="Peripheral subunit-binding (PSBD)" evidence="13">
    <location>
        <begin position="211"/>
        <end position="248"/>
    </location>
</feature>
<dbReference type="SUPFAM" id="SSF47005">
    <property type="entry name" value="Peripheral subunit-binding domain of 2-oxo acid dehydrogenase complex"/>
    <property type="match status" value="1"/>
</dbReference>
<protein>
    <recommendedName>
        <fullName evidence="10">Dihydrolipoamide acetyltransferase component of pyruvate dehydrogenase complex</fullName>
        <ecNumber evidence="10">2.3.1.-</ecNumber>
    </recommendedName>
</protein>
<dbReference type="Gene3D" id="2.40.50.100">
    <property type="match status" value="1"/>
</dbReference>
<accession>A0A316YHM6</accession>
<evidence type="ECO:0000313" key="15">
    <source>
        <dbReference type="Proteomes" id="UP000245768"/>
    </source>
</evidence>
<comment type="similarity">
    <text evidence="3 10">Belongs to the 2-oxoacid dehydrogenase family.</text>
</comment>
<dbReference type="InterPro" id="IPR011053">
    <property type="entry name" value="Single_hybrid_motif"/>
</dbReference>
<dbReference type="InterPro" id="IPR036625">
    <property type="entry name" value="E3-bd_dom_sf"/>
</dbReference>
<proteinExistence type="inferred from homology"/>
<gene>
    <name evidence="14" type="ORF">FA10DRAFT_254991</name>
</gene>
<evidence type="ECO:0000256" key="4">
    <source>
        <dbReference type="ARBA" id="ARBA00022679"/>
    </source>
</evidence>
<evidence type="ECO:0000256" key="10">
    <source>
        <dbReference type="RuleBase" id="RU003423"/>
    </source>
</evidence>
<evidence type="ECO:0000259" key="12">
    <source>
        <dbReference type="PROSITE" id="PS50968"/>
    </source>
</evidence>
<comment type="subcellular location">
    <subcellularLocation>
        <location evidence="2">Mitochondrion matrix</location>
    </subcellularLocation>
</comment>
<sequence length="530" mass="57091">MQWRLACPRASPKAHLIGPGSVFGRPAVRTAIGTSQLLLARLPSFQCSSSSLPLPPSYSAQIQGRRTFHTSVTTRRRTVDYLLADVGEGITECEIIKWFVEPGSTVEEFDVLVEVQSDKASVEITSRYAGKVTEHCYKVGEVAKVGSALCRIEMEGEVAQEQEQATDDAPAGQKQQEQQQEPEGLGSRRVSESDEAARPDQKISAMNHSKLATPAVRRITREHNVDIGQIQGTGKDGRVTKDDVHSYVQQRSSSPETEGARQSAAGPTVARETAAENDVVVPLSSMRRAMFKAMTSTWTIPHFGYSDEVDVTQLDAIRRQAQASSQALGSSGIADDDEGPTTRLTLLPLLIKAMSLAMRDFPLFRSQLDVSGEKLHQRSSCDISIALSTEKGLLTPTIAEADALSTLDIAKHIASLQSAAASSGGSLSRSQLGPARGGTLTMSNIGSVGGTGASPLIPPTGQLAIGALGRARYLPRYSDGGRGNDIVKRLILPVAFTADHRVVEGVELARLVDKWKRLVEEPGLWMVNMR</sequence>
<keyword evidence="6" id="KW-0809">Transit peptide</keyword>
<feature type="compositionally biased region" description="Basic and acidic residues" evidence="11">
    <location>
        <begin position="189"/>
        <end position="201"/>
    </location>
</feature>
<dbReference type="GO" id="GO:0005829">
    <property type="term" value="C:cytosol"/>
    <property type="evidence" value="ECO:0007669"/>
    <property type="project" value="UniProtKB-ARBA"/>
</dbReference>
<dbReference type="PANTHER" id="PTHR43178">
    <property type="entry name" value="DIHYDROLIPOAMIDE ACETYLTRANSFERASE COMPONENT OF PYRUVATE DEHYDROGENASE COMPLEX"/>
    <property type="match status" value="1"/>
</dbReference>
<feature type="region of interest" description="Disordered" evidence="11">
    <location>
        <begin position="159"/>
        <end position="274"/>
    </location>
</feature>
<keyword evidence="8 10" id="KW-0012">Acyltransferase</keyword>
<dbReference type="PROSITE" id="PS51826">
    <property type="entry name" value="PSBD"/>
    <property type="match status" value="1"/>
</dbReference>
<dbReference type="EMBL" id="KZ819638">
    <property type="protein sequence ID" value="PWN88672.1"/>
    <property type="molecule type" value="Genomic_DNA"/>
</dbReference>
<dbReference type="InterPro" id="IPR023213">
    <property type="entry name" value="CAT-like_dom_sf"/>
</dbReference>
<evidence type="ECO:0000256" key="3">
    <source>
        <dbReference type="ARBA" id="ARBA00007317"/>
    </source>
</evidence>
<dbReference type="GO" id="GO:0016407">
    <property type="term" value="F:acetyltransferase activity"/>
    <property type="evidence" value="ECO:0007669"/>
    <property type="project" value="TreeGrafter"/>
</dbReference>
<dbReference type="GO" id="GO:0045333">
    <property type="term" value="P:cellular respiration"/>
    <property type="evidence" value="ECO:0007669"/>
    <property type="project" value="UniProtKB-ARBA"/>
</dbReference>
<dbReference type="OrthoDB" id="15567at2759"/>
<dbReference type="SUPFAM" id="SSF52777">
    <property type="entry name" value="CoA-dependent acyltransferases"/>
    <property type="match status" value="1"/>
</dbReference>
<dbReference type="InterPro" id="IPR004167">
    <property type="entry name" value="PSBD"/>
</dbReference>
<dbReference type="InterPro" id="IPR003016">
    <property type="entry name" value="2-oxoA_DH_lipoyl-BS"/>
</dbReference>
<dbReference type="SUPFAM" id="SSF51230">
    <property type="entry name" value="Single hybrid motif"/>
    <property type="match status" value="1"/>
</dbReference>
<evidence type="ECO:0000256" key="9">
    <source>
        <dbReference type="ARBA" id="ARBA00051775"/>
    </source>
</evidence>
<dbReference type="GO" id="GO:0043754">
    <property type="term" value="F:dihydrolipoamide branched chain acyltransferase activity"/>
    <property type="evidence" value="ECO:0007669"/>
    <property type="project" value="UniProtKB-EC"/>
</dbReference>
<evidence type="ECO:0000256" key="1">
    <source>
        <dbReference type="ARBA" id="ARBA00001938"/>
    </source>
</evidence>
<feature type="compositionally biased region" description="Low complexity" evidence="11">
    <location>
        <begin position="173"/>
        <end position="183"/>
    </location>
</feature>
<evidence type="ECO:0000256" key="11">
    <source>
        <dbReference type="SAM" id="MobiDB-lite"/>
    </source>
</evidence>
<dbReference type="FunFam" id="3.30.559.10:FF:000007">
    <property type="entry name" value="Dihydrolipoamide acetyltransferase component of pyruvate dehydrogenase complex"/>
    <property type="match status" value="1"/>
</dbReference>
<dbReference type="STRING" id="215250.A0A316YHM6"/>
<dbReference type="CDD" id="cd06849">
    <property type="entry name" value="lipoyl_domain"/>
    <property type="match status" value="1"/>
</dbReference>
<dbReference type="GO" id="GO:0005759">
    <property type="term" value="C:mitochondrial matrix"/>
    <property type="evidence" value="ECO:0007669"/>
    <property type="project" value="UniProtKB-SubCell"/>
</dbReference>
<organism evidence="14 15">
    <name type="scientific">Acaromyces ingoldii</name>
    <dbReference type="NCBI Taxonomy" id="215250"/>
    <lineage>
        <taxon>Eukaryota</taxon>
        <taxon>Fungi</taxon>
        <taxon>Dikarya</taxon>
        <taxon>Basidiomycota</taxon>
        <taxon>Ustilaginomycotina</taxon>
        <taxon>Exobasidiomycetes</taxon>
        <taxon>Exobasidiales</taxon>
        <taxon>Cryptobasidiaceae</taxon>
        <taxon>Acaromyces</taxon>
    </lineage>
</organism>
<feature type="compositionally biased region" description="Polar residues" evidence="11">
    <location>
        <begin position="247"/>
        <end position="256"/>
    </location>
</feature>
<dbReference type="GO" id="GO:0031405">
    <property type="term" value="F:lipoic acid binding"/>
    <property type="evidence" value="ECO:0007669"/>
    <property type="project" value="TreeGrafter"/>
</dbReference>
<dbReference type="PANTHER" id="PTHR43178:SF5">
    <property type="entry name" value="LIPOAMIDE ACYLTRANSFERASE COMPONENT OF BRANCHED-CHAIN ALPHA-KETO ACID DEHYDROGENASE COMPLEX, MITOCHONDRIAL"/>
    <property type="match status" value="1"/>
</dbReference>
<reference evidence="14 15" key="1">
    <citation type="journal article" date="2018" name="Mol. Biol. Evol.">
        <title>Broad Genomic Sampling Reveals a Smut Pathogenic Ancestry of the Fungal Clade Ustilaginomycotina.</title>
        <authorList>
            <person name="Kijpornyongpan T."/>
            <person name="Mondo S.J."/>
            <person name="Barry K."/>
            <person name="Sandor L."/>
            <person name="Lee J."/>
            <person name="Lipzen A."/>
            <person name="Pangilinan J."/>
            <person name="LaButti K."/>
            <person name="Hainaut M."/>
            <person name="Henrissat B."/>
            <person name="Grigoriev I.V."/>
            <person name="Spatafora J.W."/>
            <person name="Aime M.C."/>
        </authorList>
    </citation>
    <scope>NUCLEOTIDE SEQUENCE [LARGE SCALE GENOMIC DNA]</scope>
    <source>
        <strain evidence="14 15">MCA 4198</strain>
    </source>
</reference>
<comment type="cofactor">
    <cofactor evidence="1 10">
        <name>(R)-lipoate</name>
        <dbReference type="ChEBI" id="CHEBI:83088"/>
    </cofactor>
</comment>
<dbReference type="RefSeq" id="XP_025375870.1">
    <property type="nucleotide sequence ID" value="XM_025519747.1"/>
</dbReference>
<dbReference type="Pfam" id="PF00198">
    <property type="entry name" value="2-oxoacid_dh"/>
    <property type="match status" value="1"/>
</dbReference>
<keyword evidence="4 10" id="KW-0808">Transferase</keyword>
<dbReference type="PROSITE" id="PS50968">
    <property type="entry name" value="BIOTINYL_LIPOYL"/>
    <property type="match status" value="1"/>
</dbReference>
<feature type="compositionally biased region" description="Basic and acidic residues" evidence="11">
    <location>
        <begin position="235"/>
        <end position="245"/>
    </location>
</feature>
<evidence type="ECO:0000313" key="14">
    <source>
        <dbReference type="EMBL" id="PWN88672.1"/>
    </source>
</evidence>
<dbReference type="Gene3D" id="4.10.320.10">
    <property type="entry name" value="E3-binding domain"/>
    <property type="match status" value="1"/>
</dbReference>
<keyword evidence="15" id="KW-1185">Reference proteome</keyword>
<dbReference type="GeneID" id="37041663"/>
<feature type="domain" description="Lipoyl-binding" evidence="12">
    <location>
        <begin position="78"/>
        <end position="153"/>
    </location>
</feature>
<name>A0A316YHM6_9BASI</name>
<evidence type="ECO:0000259" key="13">
    <source>
        <dbReference type="PROSITE" id="PS51826"/>
    </source>
</evidence>
<dbReference type="InterPro" id="IPR050743">
    <property type="entry name" value="2-oxoacid_DH_E2_comp"/>
</dbReference>
<dbReference type="Proteomes" id="UP000245768">
    <property type="component" value="Unassembled WGS sequence"/>
</dbReference>
<dbReference type="InterPro" id="IPR001078">
    <property type="entry name" value="2-oxoacid_DH_actylTfrase"/>
</dbReference>
<dbReference type="FunFam" id="2.40.50.100:FF:000013">
    <property type="entry name" value="Dihydrolipoamide acetyltransferase component of pyruvate dehydrogenase complex"/>
    <property type="match status" value="1"/>
</dbReference>
<keyword evidence="7" id="KW-0496">Mitochondrion</keyword>
<dbReference type="Gene3D" id="3.30.559.10">
    <property type="entry name" value="Chloramphenicol acetyltransferase-like domain"/>
    <property type="match status" value="1"/>
</dbReference>
<keyword evidence="5 10" id="KW-0450">Lipoyl</keyword>